<keyword evidence="3" id="KW-1185">Reference proteome</keyword>
<protein>
    <submittedName>
        <fullName evidence="2">Uncharacterized protein</fullName>
    </submittedName>
</protein>
<feature type="compositionally biased region" description="Basic and acidic residues" evidence="1">
    <location>
        <begin position="43"/>
        <end position="52"/>
    </location>
</feature>
<reference evidence="2 3" key="1">
    <citation type="submission" date="2017-11" db="EMBL/GenBank/DDBJ databases">
        <title>De novo assembly and phasing of dikaryotic genomes from two isolates of Puccinia coronata f. sp. avenae, the causal agent of oat crown rust.</title>
        <authorList>
            <person name="Miller M.E."/>
            <person name="Zhang Y."/>
            <person name="Omidvar V."/>
            <person name="Sperschneider J."/>
            <person name="Schwessinger B."/>
            <person name="Raley C."/>
            <person name="Palmer J.M."/>
            <person name="Garnica D."/>
            <person name="Upadhyaya N."/>
            <person name="Rathjen J."/>
            <person name="Taylor J.M."/>
            <person name="Park R.F."/>
            <person name="Dodds P.N."/>
            <person name="Hirsch C.D."/>
            <person name="Kianian S.F."/>
            <person name="Figueroa M."/>
        </authorList>
    </citation>
    <scope>NUCLEOTIDE SEQUENCE [LARGE SCALE GENOMIC DNA]</scope>
    <source>
        <strain evidence="2">12NC29</strain>
    </source>
</reference>
<feature type="region of interest" description="Disordered" evidence="1">
    <location>
        <begin position="369"/>
        <end position="410"/>
    </location>
</feature>
<feature type="region of interest" description="Disordered" evidence="1">
    <location>
        <begin position="39"/>
        <end position="87"/>
    </location>
</feature>
<gene>
    <name evidence="2" type="ORF">PCANC_12800</name>
</gene>
<name>A0A2N5T4I2_9BASI</name>
<feature type="compositionally biased region" description="Polar residues" evidence="1">
    <location>
        <begin position="53"/>
        <end position="63"/>
    </location>
</feature>
<evidence type="ECO:0000313" key="2">
    <source>
        <dbReference type="EMBL" id="PLW20374.1"/>
    </source>
</evidence>
<sequence>MADLGVIAAPLDQRDILLAPNVQQLNTLQRRGAYKALIARSPQKQDKKEKKNATLNKQVTSDIAKTTQANDTKTTQTTDAKTAQTSDTAPTIQNAANVLFTATANVDNAVLIIQNPNATQEDVKRAAEEALKNEEAEDFPRQALASASSDPEAAQGALAVFRDKGPEVIGAFKAIASNPGDKQKVRDELTKIALNRLQIVPANLALMGGITGGNRQLVTRFPIGPSQQDVGTKITDPAQRKVVEEHQKALATQTKIVDEQVAIIQKQGAKPEEIEEAAKKALVQEAGEEFARVVLASAGSDAKAAMAALAEVRDNGPSKVIHGLTEIAKNSKDAANVKKNIDLVVQGRKHVVPANLKLIELSGGAAAAGTANSTSAAPTNTTAPGTIAPGTTATSNNATATTATGSVAKL</sequence>
<dbReference type="AlphaFoldDB" id="A0A2N5T4I2"/>
<feature type="compositionally biased region" description="Low complexity" evidence="1">
    <location>
        <begin position="64"/>
        <end position="87"/>
    </location>
</feature>
<dbReference type="OrthoDB" id="2504543at2759"/>
<dbReference type="Proteomes" id="UP000235388">
    <property type="component" value="Unassembled WGS sequence"/>
</dbReference>
<evidence type="ECO:0000256" key="1">
    <source>
        <dbReference type="SAM" id="MobiDB-lite"/>
    </source>
</evidence>
<comment type="caution">
    <text evidence="2">The sequence shown here is derived from an EMBL/GenBank/DDBJ whole genome shotgun (WGS) entry which is preliminary data.</text>
</comment>
<evidence type="ECO:0000313" key="3">
    <source>
        <dbReference type="Proteomes" id="UP000235388"/>
    </source>
</evidence>
<accession>A0A2N5T4I2</accession>
<proteinExistence type="predicted"/>
<organism evidence="2 3">
    <name type="scientific">Puccinia coronata f. sp. avenae</name>
    <dbReference type="NCBI Taxonomy" id="200324"/>
    <lineage>
        <taxon>Eukaryota</taxon>
        <taxon>Fungi</taxon>
        <taxon>Dikarya</taxon>
        <taxon>Basidiomycota</taxon>
        <taxon>Pucciniomycotina</taxon>
        <taxon>Pucciniomycetes</taxon>
        <taxon>Pucciniales</taxon>
        <taxon>Pucciniaceae</taxon>
        <taxon>Puccinia</taxon>
    </lineage>
</organism>
<dbReference type="EMBL" id="PGCJ01000798">
    <property type="protein sequence ID" value="PLW20374.1"/>
    <property type="molecule type" value="Genomic_DNA"/>
</dbReference>